<dbReference type="GO" id="GO:0016020">
    <property type="term" value="C:membrane"/>
    <property type="evidence" value="ECO:0007669"/>
    <property type="project" value="UniProtKB-SubCell"/>
</dbReference>
<dbReference type="InterPro" id="IPR036890">
    <property type="entry name" value="HATPase_C_sf"/>
</dbReference>
<comment type="caution">
    <text evidence="19">The sequence shown here is derived from an EMBL/GenBank/DDBJ whole genome shotgun (WGS) entry which is preliminary data.</text>
</comment>
<dbReference type="CDD" id="cd00082">
    <property type="entry name" value="HisKA"/>
    <property type="match status" value="1"/>
</dbReference>
<dbReference type="CDD" id="cd12914">
    <property type="entry name" value="PDC1_DGC_like"/>
    <property type="match status" value="1"/>
</dbReference>
<dbReference type="EMBL" id="AECZ01000016">
    <property type="protein sequence ID" value="EFL50753.1"/>
    <property type="molecule type" value="Genomic_DNA"/>
</dbReference>
<dbReference type="SUPFAM" id="SSF47384">
    <property type="entry name" value="Homodimeric domain of signal transducing histidine kinase"/>
    <property type="match status" value="1"/>
</dbReference>
<evidence type="ECO:0000256" key="5">
    <source>
        <dbReference type="ARBA" id="ARBA00022679"/>
    </source>
</evidence>
<evidence type="ECO:0000256" key="7">
    <source>
        <dbReference type="ARBA" id="ARBA00022741"/>
    </source>
</evidence>
<dbReference type="Gene3D" id="1.10.287.130">
    <property type="match status" value="1"/>
</dbReference>
<dbReference type="SMART" id="SM00304">
    <property type="entry name" value="HAMP"/>
    <property type="match status" value="1"/>
</dbReference>
<dbReference type="InterPro" id="IPR013767">
    <property type="entry name" value="PAS_fold"/>
</dbReference>
<comment type="catalytic activity">
    <reaction evidence="1">
        <text>ATP + protein L-histidine = ADP + protein N-phospho-L-histidine.</text>
        <dbReference type="EC" id="2.7.13.3"/>
    </reaction>
</comment>
<evidence type="ECO:0000256" key="14">
    <source>
        <dbReference type="SAM" id="Phobius"/>
    </source>
</evidence>
<dbReference type="SUPFAM" id="SSF55785">
    <property type="entry name" value="PYP-like sensor domain (PAS domain)"/>
    <property type="match status" value="2"/>
</dbReference>
<dbReference type="EC" id="2.7.13.3" evidence="3"/>
<dbReference type="CDD" id="cd12915">
    <property type="entry name" value="PDC2_DGC_like"/>
    <property type="match status" value="1"/>
</dbReference>
<dbReference type="InterPro" id="IPR036097">
    <property type="entry name" value="HisK_dim/P_sf"/>
</dbReference>
<keyword evidence="7" id="KW-0547">Nucleotide-binding</keyword>
<keyword evidence="13" id="KW-0175">Coiled coil</keyword>
<keyword evidence="20" id="KW-1185">Reference proteome</keyword>
<organism evidence="19 20">
    <name type="scientific">Solidesulfovibrio fructosivorans JJ]</name>
    <dbReference type="NCBI Taxonomy" id="596151"/>
    <lineage>
        <taxon>Bacteria</taxon>
        <taxon>Pseudomonadati</taxon>
        <taxon>Thermodesulfobacteriota</taxon>
        <taxon>Desulfovibrionia</taxon>
        <taxon>Desulfovibrionales</taxon>
        <taxon>Desulfovibrionaceae</taxon>
        <taxon>Solidesulfovibrio</taxon>
    </lineage>
</organism>
<dbReference type="SUPFAM" id="SSF55874">
    <property type="entry name" value="ATPase domain of HSP90 chaperone/DNA topoisomerase II/histidine kinase"/>
    <property type="match status" value="1"/>
</dbReference>
<dbReference type="GO" id="GO:0005524">
    <property type="term" value="F:ATP binding"/>
    <property type="evidence" value="ECO:0007669"/>
    <property type="project" value="UniProtKB-KW"/>
</dbReference>
<evidence type="ECO:0000313" key="19">
    <source>
        <dbReference type="EMBL" id="EFL50753.1"/>
    </source>
</evidence>
<evidence type="ECO:0000256" key="8">
    <source>
        <dbReference type="ARBA" id="ARBA00022777"/>
    </source>
</evidence>
<dbReference type="InterPro" id="IPR003594">
    <property type="entry name" value="HATPase_dom"/>
</dbReference>
<dbReference type="Pfam" id="PF02518">
    <property type="entry name" value="HATPase_c"/>
    <property type="match status" value="1"/>
</dbReference>
<evidence type="ECO:0000259" key="15">
    <source>
        <dbReference type="PROSITE" id="PS50109"/>
    </source>
</evidence>
<keyword evidence="10 14" id="KW-1133">Transmembrane helix</keyword>
<dbReference type="GO" id="GO:0000156">
    <property type="term" value="F:phosphorelay response regulator activity"/>
    <property type="evidence" value="ECO:0007669"/>
    <property type="project" value="TreeGrafter"/>
</dbReference>
<dbReference type="NCBIfam" id="TIGR00229">
    <property type="entry name" value="sensory_box"/>
    <property type="match status" value="2"/>
</dbReference>
<dbReference type="PANTHER" id="PTHR42878:SF7">
    <property type="entry name" value="SENSOR HISTIDINE KINASE GLRK"/>
    <property type="match status" value="1"/>
</dbReference>
<feature type="domain" description="PAS" evidence="16">
    <location>
        <begin position="553"/>
        <end position="608"/>
    </location>
</feature>
<evidence type="ECO:0000256" key="4">
    <source>
        <dbReference type="ARBA" id="ARBA00022553"/>
    </source>
</evidence>
<gene>
    <name evidence="19" type="ORF">DesfrDRAFT_2514</name>
</gene>
<dbReference type="Pfam" id="PF08447">
    <property type="entry name" value="PAS_3"/>
    <property type="match status" value="1"/>
</dbReference>
<evidence type="ECO:0000256" key="10">
    <source>
        <dbReference type="ARBA" id="ARBA00022989"/>
    </source>
</evidence>
<dbReference type="PROSITE" id="PS50109">
    <property type="entry name" value="HIS_KIN"/>
    <property type="match status" value="1"/>
</dbReference>
<comment type="subcellular location">
    <subcellularLocation>
        <location evidence="2">Membrane</location>
        <topology evidence="2">Multi-pass membrane protein</topology>
    </subcellularLocation>
</comment>
<evidence type="ECO:0000256" key="12">
    <source>
        <dbReference type="ARBA" id="ARBA00023136"/>
    </source>
</evidence>
<dbReference type="RefSeq" id="WP_005994357.1">
    <property type="nucleotide sequence ID" value="NZ_AECZ01000016.1"/>
</dbReference>
<evidence type="ECO:0000256" key="3">
    <source>
        <dbReference type="ARBA" id="ARBA00012438"/>
    </source>
</evidence>
<accession>E1JY15</accession>
<keyword evidence="9" id="KW-0067">ATP-binding</keyword>
<dbReference type="Gene3D" id="3.30.565.10">
    <property type="entry name" value="Histidine kinase-like ATPase, C-terminal domain"/>
    <property type="match status" value="1"/>
</dbReference>
<dbReference type="InterPro" id="IPR005467">
    <property type="entry name" value="His_kinase_dom"/>
</dbReference>
<dbReference type="OrthoDB" id="9787818at2"/>
<dbReference type="GO" id="GO:0006355">
    <property type="term" value="P:regulation of DNA-templated transcription"/>
    <property type="evidence" value="ECO:0007669"/>
    <property type="project" value="InterPro"/>
</dbReference>
<dbReference type="InterPro" id="IPR003661">
    <property type="entry name" value="HisK_dim/P_dom"/>
</dbReference>
<dbReference type="SMART" id="SM00086">
    <property type="entry name" value="PAC"/>
    <property type="match status" value="2"/>
</dbReference>
<evidence type="ECO:0000256" key="13">
    <source>
        <dbReference type="SAM" id="Coils"/>
    </source>
</evidence>
<keyword evidence="8 19" id="KW-0418">Kinase</keyword>
<evidence type="ECO:0000256" key="11">
    <source>
        <dbReference type="ARBA" id="ARBA00023012"/>
    </source>
</evidence>
<dbReference type="InterPro" id="IPR035965">
    <property type="entry name" value="PAS-like_dom_sf"/>
</dbReference>
<dbReference type="Gene3D" id="6.10.340.10">
    <property type="match status" value="1"/>
</dbReference>
<feature type="domain" description="PAS" evidence="16">
    <location>
        <begin position="398"/>
        <end position="456"/>
    </location>
</feature>
<dbReference type="eggNOG" id="COG2205">
    <property type="taxonomic scope" value="Bacteria"/>
</dbReference>
<dbReference type="InterPro" id="IPR013655">
    <property type="entry name" value="PAS_fold_3"/>
</dbReference>
<dbReference type="PROSITE" id="PS50885">
    <property type="entry name" value="HAMP"/>
    <property type="match status" value="1"/>
</dbReference>
<reference evidence="19 20" key="1">
    <citation type="submission" date="2010-08" db="EMBL/GenBank/DDBJ databases">
        <title>The draft genome of Desulfovibrio fructosovorans JJ.</title>
        <authorList>
            <consortium name="US DOE Joint Genome Institute (JGI-PGF)"/>
            <person name="Lucas S."/>
            <person name="Copeland A."/>
            <person name="Lapidus A."/>
            <person name="Cheng J.-F."/>
            <person name="Bruce D."/>
            <person name="Goodwin L."/>
            <person name="Pitluck S."/>
            <person name="Land M.L."/>
            <person name="Hauser L."/>
            <person name="Chang Y.-J."/>
            <person name="Jeffries C."/>
            <person name="Wall J.D."/>
            <person name="Stahl D.A."/>
            <person name="Arkin A.P."/>
            <person name="Dehal P."/>
            <person name="Stolyar S.M."/>
            <person name="Hazen T.C."/>
            <person name="Woyke T.J."/>
        </authorList>
    </citation>
    <scope>NUCLEOTIDE SEQUENCE [LARGE SCALE GENOMIC DNA]</scope>
    <source>
        <strain evidence="19 20">JJ</strain>
    </source>
</reference>
<keyword evidence="12 14" id="KW-0472">Membrane</keyword>
<feature type="transmembrane region" description="Helical" evidence="14">
    <location>
        <begin position="313"/>
        <end position="335"/>
    </location>
</feature>
<proteinExistence type="predicted"/>
<keyword evidence="11" id="KW-0902">Two-component regulatory system</keyword>
<dbReference type="CDD" id="cd00075">
    <property type="entry name" value="HATPase"/>
    <property type="match status" value="1"/>
</dbReference>
<sequence>MVQPPSSSPWIAAAHHLRDRTTDRLGPVINGSIRRLLVLLVLIAVLPALGIILMTGFEARNHALIDAEHNAQILAQGIGEIQERTTHGLRQLLEKLAEEPRIKAGDAGAVAEGFKIVAAAFPMVANITLAGPDGSILSTAAPTQRTSLADLPAFERAMSRGAFTAGAFQRAAPDAPPTFPFVQPLRDAKGALLGQLVLTIRLDTYGNIFKHADLPLDSVLSIVDRAGRRIYRMPSDPLSGIGSPLPTPLRAAVARKHIPQGAVDRIGADGVDRIYAYSQLRLGPGEDPYLTIVVGIPRQQSLDRANALLRRNLYLLALALGLSLCLAWLVGSGLLGRRLDTIVAVTGTLGSGDLTARIPRPLGTGALGRLERSVNAMAEALARGSEAARRSAANLRQSEATLRTVADFTYDWEYWKGPDGRFLWIAPACQRISGHSVEEYMADAHLMFDALVHPDDAAAWREHAGAELSPDRSQRTLQLRIIRPDGRTIWIHHHCRPIFSHSGEYLGIRGCNRDISARKEVEAALRRSHEELERRVRERTRELTYANDKLRKSEERYRVLYEQSAVGILLMNREGRIEDANPAACQILAHSLEELRGRNYLALIEPNNLGDNPFDMTRAMAGEVSRIDRVFLTEEGRRVHASVSGRRINEDVYQAVFRDISERKKLEALREDVERITRHDLKAPLMGVIHMPRLILKNKNLPARDIELLHLLQESGYRMLHMINMSLALYQMETGTYACKREPFDILRTASRSLHETRLAAEAKNIRMAVRLDGVPVTKGDAFPVVGEEMLCLTMLENLIKNAIEAAPAGGECRIEGDTRLRTLRVANSGEVPEGIRERFFEKYVTSGKRWGTGLGTYSARLIARTNGWDIALSCEIPGETSVILSFGRDEDGRTAA</sequence>
<name>E1JY15_SOLFR</name>
<evidence type="ECO:0000259" key="18">
    <source>
        <dbReference type="PROSITE" id="PS50885"/>
    </source>
</evidence>
<dbReference type="PANTHER" id="PTHR42878">
    <property type="entry name" value="TWO-COMPONENT HISTIDINE KINASE"/>
    <property type="match status" value="1"/>
</dbReference>
<evidence type="ECO:0000256" key="6">
    <source>
        <dbReference type="ARBA" id="ARBA00022692"/>
    </source>
</evidence>
<keyword evidence="6 14" id="KW-0812">Transmembrane</keyword>
<dbReference type="CDD" id="cd06225">
    <property type="entry name" value="HAMP"/>
    <property type="match status" value="1"/>
</dbReference>
<evidence type="ECO:0000256" key="1">
    <source>
        <dbReference type="ARBA" id="ARBA00000085"/>
    </source>
</evidence>
<feature type="transmembrane region" description="Helical" evidence="14">
    <location>
        <begin position="36"/>
        <end position="57"/>
    </location>
</feature>
<keyword evidence="4" id="KW-0597">Phosphoprotein</keyword>
<dbReference type="PROSITE" id="PS50113">
    <property type="entry name" value="PAC"/>
    <property type="match status" value="1"/>
</dbReference>
<dbReference type="SMART" id="SM00091">
    <property type="entry name" value="PAS"/>
    <property type="match status" value="2"/>
</dbReference>
<evidence type="ECO:0000256" key="9">
    <source>
        <dbReference type="ARBA" id="ARBA00022840"/>
    </source>
</evidence>
<dbReference type="InterPro" id="IPR000014">
    <property type="entry name" value="PAS"/>
</dbReference>
<protein>
    <recommendedName>
        <fullName evidence="3">histidine kinase</fullName>
        <ecNumber evidence="3">2.7.13.3</ecNumber>
    </recommendedName>
</protein>
<evidence type="ECO:0000259" key="16">
    <source>
        <dbReference type="PROSITE" id="PS50112"/>
    </source>
</evidence>
<dbReference type="eggNOG" id="COG4251">
    <property type="taxonomic scope" value="Bacteria"/>
</dbReference>
<dbReference type="STRING" id="596151.DesfrDRAFT_2514"/>
<keyword evidence="5" id="KW-0808">Transferase</keyword>
<feature type="domain" description="PAC" evidence="17">
    <location>
        <begin position="475"/>
        <end position="527"/>
    </location>
</feature>
<dbReference type="InterPro" id="IPR001610">
    <property type="entry name" value="PAC"/>
</dbReference>
<dbReference type="eggNOG" id="COG5002">
    <property type="taxonomic scope" value="Bacteria"/>
</dbReference>
<dbReference type="InterPro" id="IPR000700">
    <property type="entry name" value="PAS-assoc_C"/>
</dbReference>
<evidence type="ECO:0000313" key="20">
    <source>
        <dbReference type="Proteomes" id="UP000006250"/>
    </source>
</evidence>
<dbReference type="Gene3D" id="3.30.450.20">
    <property type="entry name" value="PAS domain"/>
    <property type="match status" value="4"/>
</dbReference>
<dbReference type="SMART" id="SM00387">
    <property type="entry name" value="HATPase_c"/>
    <property type="match status" value="1"/>
</dbReference>
<dbReference type="Proteomes" id="UP000006250">
    <property type="component" value="Unassembled WGS sequence"/>
</dbReference>
<dbReference type="Pfam" id="PF00989">
    <property type="entry name" value="PAS"/>
    <property type="match status" value="1"/>
</dbReference>
<feature type="domain" description="Histidine kinase" evidence="15">
    <location>
        <begin position="676"/>
        <end position="891"/>
    </location>
</feature>
<evidence type="ECO:0000259" key="17">
    <source>
        <dbReference type="PROSITE" id="PS50113"/>
    </source>
</evidence>
<feature type="domain" description="HAMP" evidence="18">
    <location>
        <begin position="333"/>
        <end position="386"/>
    </location>
</feature>
<feature type="coiled-coil region" evidence="13">
    <location>
        <begin position="522"/>
        <end position="549"/>
    </location>
</feature>
<dbReference type="AlphaFoldDB" id="E1JY15"/>
<dbReference type="CDD" id="cd00130">
    <property type="entry name" value="PAS"/>
    <property type="match status" value="2"/>
</dbReference>
<dbReference type="GO" id="GO:0030295">
    <property type="term" value="F:protein kinase activator activity"/>
    <property type="evidence" value="ECO:0007669"/>
    <property type="project" value="TreeGrafter"/>
</dbReference>
<dbReference type="InterPro" id="IPR050351">
    <property type="entry name" value="BphY/WalK/GraS-like"/>
</dbReference>
<dbReference type="InterPro" id="IPR003660">
    <property type="entry name" value="HAMP_dom"/>
</dbReference>
<dbReference type="PROSITE" id="PS50112">
    <property type="entry name" value="PAS"/>
    <property type="match status" value="2"/>
</dbReference>
<dbReference type="GO" id="GO:0007234">
    <property type="term" value="P:osmosensory signaling via phosphorelay pathway"/>
    <property type="evidence" value="ECO:0007669"/>
    <property type="project" value="TreeGrafter"/>
</dbReference>
<dbReference type="GO" id="GO:0000155">
    <property type="term" value="F:phosphorelay sensor kinase activity"/>
    <property type="evidence" value="ECO:0007669"/>
    <property type="project" value="InterPro"/>
</dbReference>
<evidence type="ECO:0000256" key="2">
    <source>
        <dbReference type="ARBA" id="ARBA00004141"/>
    </source>
</evidence>